<comment type="similarity">
    <text evidence="3">Belongs to the vinculin/alpha-catenin family.</text>
</comment>
<dbReference type="InterPro" id="IPR001033">
    <property type="entry name" value="Alpha_catenin"/>
</dbReference>
<dbReference type="GeneID" id="36337136"/>
<comment type="subcellular location">
    <subcellularLocation>
        <location evidence="1">Cell junction</location>
    </subcellularLocation>
    <subcellularLocation>
        <location evidence="2">Cytoplasm</location>
    </subcellularLocation>
</comment>
<evidence type="ECO:0000313" key="8">
    <source>
        <dbReference type="EMBL" id="EUB63798.1"/>
    </source>
</evidence>
<dbReference type="Pfam" id="PF01044">
    <property type="entry name" value="Vinculin"/>
    <property type="match status" value="1"/>
</dbReference>
<dbReference type="GO" id="GO:0005912">
    <property type="term" value="C:adherens junction"/>
    <property type="evidence" value="ECO:0007669"/>
    <property type="project" value="TreeGrafter"/>
</dbReference>
<gene>
    <name evidence="8" type="ORF">EGR_01421</name>
</gene>
<evidence type="ECO:0000256" key="4">
    <source>
        <dbReference type="ARBA" id="ARBA00022490"/>
    </source>
</evidence>
<dbReference type="GO" id="GO:0008013">
    <property type="term" value="F:beta-catenin binding"/>
    <property type="evidence" value="ECO:0007669"/>
    <property type="project" value="TreeGrafter"/>
</dbReference>
<dbReference type="CTD" id="36337136"/>
<evidence type="ECO:0000256" key="1">
    <source>
        <dbReference type="ARBA" id="ARBA00004282"/>
    </source>
</evidence>
<dbReference type="GO" id="GO:0045296">
    <property type="term" value="F:cadherin binding"/>
    <property type="evidence" value="ECO:0007669"/>
    <property type="project" value="InterPro"/>
</dbReference>
<dbReference type="InterPro" id="IPR036723">
    <property type="entry name" value="Alpha-catenin/vinculin-like_sf"/>
</dbReference>
<dbReference type="OrthoDB" id="6376697at2759"/>
<dbReference type="RefSeq" id="XP_024354994.1">
    <property type="nucleotide sequence ID" value="XM_024490670.1"/>
</dbReference>
<keyword evidence="9" id="KW-1185">Reference proteome</keyword>
<dbReference type="GO" id="GO:0016342">
    <property type="term" value="C:catenin complex"/>
    <property type="evidence" value="ECO:0007669"/>
    <property type="project" value="TreeGrafter"/>
</dbReference>
<dbReference type="PRINTS" id="PR00805">
    <property type="entry name" value="ALPHACATENIN"/>
</dbReference>
<comment type="caution">
    <text evidence="8">The sequence shown here is derived from an EMBL/GenBank/DDBJ whole genome shotgun (WGS) entry which is preliminary data.</text>
</comment>
<keyword evidence="4" id="KW-0963">Cytoplasm</keyword>
<dbReference type="AlphaFoldDB" id="W6URE2"/>
<dbReference type="STRING" id="6210.W6URE2"/>
<dbReference type="GO" id="GO:0051015">
    <property type="term" value="F:actin filament binding"/>
    <property type="evidence" value="ECO:0007669"/>
    <property type="project" value="InterPro"/>
</dbReference>
<evidence type="ECO:0000256" key="6">
    <source>
        <dbReference type="ARBA" id="ARBA00022949"/>
    </source>
</evidence>
<dbReference type="GO" id="GO:0098609">
    <property type="term" value="P:cell-cell adhesion"/>
    <property type="evidence" value="ECO:0007669"/>
    <property type="project" value="TreeGrafter"/>
</dbReference>
<protein>
    <submittedName>
        <fullName evidence="8">Catenin alpha-1</fullName>
    </submittedName>
</protein>
<reference evidence="8 9" key="1">
    <citation type="journal article" date="2013" name="Nat. Genet.">
        <title>The genome of the hydatid tapeworm Echinococcus granulosus.</title>
        <authorList>
            <person name="Zheng H."/>
            <person name="Zhang W."/>
            <person name="Zhang L."/>
            <person name="Zhang Z."/>
            <person name="Li J."/>
            <person name="Lu G."/>
            <person name="Zhu Y."/>
            <person name="Wang Y."/>
            <person name="Huang Y."/>
            <person name="Liu J."/>
            <person name="Kang H."/>
            <person name="Chen J."/>
            <person name="Wang L."/>
            <person name="Chen A."/>
            <person name="Yu S."/>
            <person name="Gao Z."/>
            <person name="Jin L."/>
            <person name="Gu W."/>
            <person name="Wang Z."/>
            <person name="Zhao L."/>
            <person name="Shi B."/>
            <person name="Wen H."/>
            <person name="Lin R."/>
            <person name="Jones M.K."/>
            <person name="Brejova B."/>
            <person name="Vinar T."/>
            <person name="Zhao G."/>
            <person name="McManus D.P."/>
            <person name="Chen Z."/>
            <person name="Zhou Y."/>
            <person name="Wang S."/>
        </authorList>
    </citation>
    <scope>NUCLEOTIDE SEQUENCE [LARGE SCALE GENOMIC DNA]</scope>
</reference>
<dbReference type="PANTHER" id="PTHR18914">
    <property type="entry name" value="ALPHA CATENIN"/>
    <property type="match status" value="1"/>
</dbReference>
<keyword evidence="5" id="KW-0130">Cell adhesion</keyword>
<feature type="region of interest" description="Disordered" evidence="7">
    <location>
        <begin position="845"/>
        <end position="877"/>
    </location>
</feature>
<dbReference type="GO" id="GO:0005737">
    <property type="term" value="C:cytoplasm"/>
    <property type="evidence" value="ECO:0007669"/>
    <property type="project" value="UniProtKB-SubCell"/>
</dbReference>
<dbReference type="KEGG" id="egl:EGR_01421"/>
<feature type="compositionally biased region" description="Polar residues" evidence="7">
    <location>
        <begin position="865"/>
        <end position="877"/>
    </location>
</feature>
<sequence length="896" mass="99093">MAKSEGFQIACAVSVEKILEPLVEQISALIDRNDSLDRPKGLSQNKATILDLVKNAIGDLMKNAEEVRGECPDVSANFQVALSEIQDIGDHFHKSVNAFLDNPESEEFHAEMLRALRSLLSSVTRVFILADLIDVSQLHSCLENIKGDAECIGILTDESELSCLCSLLENHFKDLQVLLKFRSQDFLGSKQRVDLNNSCATLTLACEMMVASTKASFCYPKLATLAANREFAVKLVNRAVDRLVCACDTTYSPATLPPLQGQAVAQLMQAVVKCAEAGVEKVESWNSTFFQSNVQKLSTEIAILTQSAGLGNIFQAGIARNIHELNEAVDLFIEAWDYETSAGLREYMMTMKRSCANIRSLISQAALTLSSSTFIANNTALSHLEESAKYASEENLVSAVVEIQQTSDLIDSALCLCGVGTDPNMMHFVRVTANDLEQLAPQLINASKALTLRSQSSLTKENFSIFLKCYKSLVQKLCDYIDEMTNVLDFLEAYDRLLQDDINSCQTNAEAAQRSGLISVSRKLSARCYRAVRYILTKLETSNGHNANANQTQATLESIEKNLIPQLTEATGEVCRNLHSRNRALQVDNVRRIGEAIRDAFSGLRPLLDTMDSRQGETSSNLAETTFDLPPPTPSLPPPLPPPQPNEYTHDSFIHPFSGSSIRSSRSSQASCSLQQFLNRTAPNLNQMVNKFNMEQASLMYQIERMEASGNDLMVPTVRKICLRLTDVIDYMTVPEGSIIATDAELVQATHEVALMTAQLNGKCEKITRGSSEISAKRRLFTSLKNINLFSHELAVMSRVKAGLKTPNSELCLDNVIFLVRSARNLMREVNKAMSQVRTITDQNRFRSATALPPVPPRPRRRRASTQNGSGDDCSNNEIAPLTFDVRIDRSVDFSY</sequence>
<evidence type="ECO:0000313" key="9">
    <source>
        <dbReference type="Proteomes" id="UP000019149"/>
    </source>
</evidence>
<name>W6URE2_ECHGR</name>
<organism evidence="8 9">
    <name type="scientific">Echinococcus granulosus</name>
    <name type="common">Hydatid tapeworm</name>
    <dbReference type="NCBI Taxonomy" id="6210"/>
    <lineage>
        <taxon>Eukaryota</taxon>
        <taxon>Metazoa</taxon>
        <taxon>Spiralia</taxon>
        <taxon>Lophotrochozoa</taxon>
        <taxon>Platyhelminthes</taxon>
        <taxon>Cestoda</taxon>
        <taxon>Eucestoda</taxon>
        <taxon>Cyclophyllidea</taxon>
        <taxon>Taeniidae</taxon>
        <taxon>Echinococcus</taxon>
        <taxon>Echinococcus granulosus group</taxon>
    </lineage>
</organism>
<evidence type="ECO:0000256" key="7">
    <source>
        <dbReference type="SAM" id="MobiDB-lite"/>
    </source>
</evidence>
<accession>W6URE2</accession>
<feature type="region of interest" description="Disordered" evidence="7">
    <location>
        <begin position="611"/>
        <end position="641"/>
    </location>
</feature>
<feature type="compositionally biased region" description="Pro residues" evidence="7">
    <location>
        <begin position="629"/>
        <end position="641"/>
    </location>
</feature>
<dbReference type="PANTHER" id="PTHR18914:SF30">
    <property type="entry name" value="VINCULIN_ALPHA-CATENIN FAMILY MEMBER 1"/>
    <property type="match status" value="1"/>
</dbReference>
<dbReference type="OMA" id="ADPGTHI"/>
<dbReference type="GO" id="GO:0016477">
    <property type="term" value="P:cell migration"/>
    <property type="evidence" value="ECO:0007669"/>
    <property type="project" value="TreeGrafter"/>
</dbReference>
<evidence type="ECO:0000256" key="2">
    <source>
        <dbReference type="ARBA" id="ARBA00004496"/>
    </source>
</evidence>
<evidence type="ECO:0000256" key="5">
    <source>
        <dbReference type="ARBA" id="ARBA00022889"/>
    </source>
</evidence>
<dbReference type="SUPFAM" id="SSF47220">
    <property type="entry name" value="alpha-catenin/vinculin-like"/>
    <property type="match status" value="2"/>
</dbReference>
<dbReference type="Gene3D" id="1.20.120.230">
    <property type="entry name" value="Alpha-catenin/vinculin-like"/>
    <property type="match status" value="4"/>
</dbReference>
<keyword evidence="6" id="KW-0965">Cell junction</keyword>
<dbReference type="Proteomes" id="UP000019149">
    <property type="component" value="Unassembled WGS sequence"/>
</dbReference>
<dbReference type="EMBL" id="APAU02000005">
    <property type="protein sequence ID" value="EUB63798.1"/>
    <property type="molecule type" value="Genomic_DNA"/>
</dbReference>
<proteinExistence type="inferred from homology"/>
<evidence type="ECO:0000256" key="3">
    <source>
        <dbReference type="ARBA" id="ARBA00008376"/>
    </source>
</evidence>
<dbReference type="InterPro" id="IPR006077">
    <property type="entry name" value="Vinculin/catenin"/>
</dbReference>